<dbReference type="EMBL" id="SLUB01000034">
    <property type="protein sequence ID" value="THE11082.1"/>
    <property type="molecule type" value="Genomic_DNA"/>
</dbReference>
<evidence type="ECO:0000256" key="1">
    <source>
        <dbReference type="SAM" id="SignalP"/>
    </source>
</evidence>
<evidence type="ECO:0000313" key="2">
    <source>
        <dbReference type="EMBL" id="THE11082.1"/>
    </source>
</evidence>
<evidence type="ECO:0000313" key="3">
    <source>
        <dbReference type="Proteomes" id="UP000306477"/>
    </source>
</evidence>
<protein>
    <submittedName>
        <fullName evidence="2">Uncharacterized protein</fullName>
    </submittedName>
</protein>
<proteinExistence type="predicted"/>
<gene>
    <name evidence="2" type="ORF">E1I69_16350</name>
</gene>
<accession>A0A4S3PQP8</accession>
<dbReference type="STRING" id="1033734.GCA_000285535_01413"/>
<feature type="signal peptide" evidence="1">
    <location>
        <begin position="1"/>
        <end position="19"/>
    </location>
</feature>
<keyword evidence="3" id="KW-1185">Reference proteome</keyword>
<reference evidence="2 3" key="1">
    <citation type="journal article" date="2019" name="Indoor Air">
        <title>Impacts of indoor surface finishes on bacterial viability.</title>
        <authorList>
            <person name="Hu J."/>
            <person name="Maamar S.B."/>
            <person name="Glawe A.J."/>
            <person name="Gottel N."/>
            <person name="Gilbert J.A."/>
            <person name="Hartmann E.M."/>
        </authorList>
    </citation>
    <scope>NUCLEOTIDE SEQUENCE [LARGE SCALE GENOMIC DNA]</scope>
    <source>
        <strain evidence="2 3">AF060A6</strain>
    </source>
</reference>
<sequence>MIKVILLLFLLTFSSQYFAVGATTKFDEKDSPLSYKVELLPWDMVNEILPKKSFFTIIDVETGLQFRVQRRAGSRHADVQPLTFEDTKIMKRIYSGKWSWKRRAIIVKYGDQMIAASMHGMPHGAGALKNGFPGHFCVHFLGSTTHGSKEPDLAHKLMLLKAGGKLDEYISNSDPYHLIEIFATGINQTDRKIIKQTLLPHSNNKKVIKKLDQITIFSITNMSYLPLSDIQGLLSIEIPVEVEIYRDNQGKERKQIVFVLVRKNIVDRWYIQQNKLQKEI</sequence>
<dbReference type="Proteomes" id="UP000306477">
    <property type="component" value="Unassembled WGS sequence"/>
</dbReference>
<keyword evidence="1" id="KW-0732">Signal</keyword>
<dbReference type="RefSeq" id="WP_136380639.1">
    <property type="nucleotide sequence ID" value="NZ_SLUB01000034.1"/>
</dbReference>
<dbReference type="OrthoDB" id="529831at2"/>
<dbReference type="AlphaFoldDB" id="A0A4S3PQP8"/>
<comment type="caution">
    <text evidence="2">The sequence shown here is derived from an EMBL/GenBank/DDBJ whole genome shotgun (WGS) entry which is preliminary data.</text>
</comment>
<feature type="chain" id="PRO_5039433016" evidence="1">
    <location>
        <begin position="20"/>
        <end position="280"/>
    </location>
</feature>
<name>A0A4S3PQP8_9BACI</name>
<organism evidence="2 3">
    <name type="scientific">Bacillus timonensis</name>
    <dbReference type="NCBI Taxonomy" id="1033734"/>
    <lineage>
        <taxon>Bacteria</taxon>
        <taxon>Bacillati</taxon>
        <taxon>Bacillota</taxon>
        <taxon>Bacilli</taxon>
        <taxon>Bacillales</taxon>
        <taxon>Bacillaceae</taxon>
        <taxon>Bacillus</taxon>
    </lineage>
</organism>